<sequence length="664" mass="70020">MRARIFNPDGTAFDRGGPEGIQDFVVNSTVGDQEIPSITALSNGGFVVGFGDDSQFSVSGRDIRARAFDSNGQAVGDDFVVNGRSTADSQTNSDIATLKNGNYVVVYEDSIGQGDIRGRIFTRDGHPLASPEFVVPAIPDGSQADPKVVALSNGRFVVLWTDENGDGSGLCVRAQIFEADGTKYKGELIVNQATSSDQILGGAVALPDGGFAIVYEDHSSTDAISLTTFDDEGARVGNEIRVDMPEGESPERPIVTVLLDGRLTVTWQRNASDGQEEDIYDRVVDARFSAIELQGTSFDDHYIGTTFSDKLGGATGADRLQGEDGNDTLNGGAGNDTLDGGAGNDTLDGGSGTDTAVFSGARAQSSITHNTDGTVTISGPNGVDLLKDVRFARFDDGVEMLTNAAPTALSLSNATTVENAPIGAVVGALSATDADGDTIRYSLAPGSSSAFGVRGNSLVVTGPLDFETMPTHQVTLLAKDDFGGSTSLTVTVSVSNAIETTPFRLQGTARTDTLSGEAGHDTIFGAAGNDRLYGGLGDDRIHGGTGNDRLSGEGGRDIFVFDTMPNKRSNVDRIDDFNVRDDSIWLENKIFTKLGSGTLSKPKKFSSDMFVKATKAQDAEDRIVYDRKTGALYYDQDGSGSKAQVKIAMLNKNLALTHNDFFVI</sequence>
<evidence type="ECO:0000256" key="4">
    <source>
        <dbReference type="ARBA" id="ARBA00022656"/>
    </source>
</evidence>
<evidence type="ECO:0000313" key="10">
    <source>
        <dbReference type="EMBL" id="ANY80452.1"/>
    </source>
</evidence>
<evidence type="ECO:0000256" key="1">
    <source>
        <dbReference type="ARBA" id="ARBA00004370"/>
    </source>
</evidence>
<dbReference type="PANTHER" id="PTHR38340:SF1">
    <property type="entry name" value="S-LAYER PROTEIN"/>
    <property type="match status" value="1"/>
</dbReference>
<gene>
    <name evidence="10" type="ORF">BB934_21255</name>
</gene>
<dbReference type="GO" id="GO:0005576">
    <property type="term" value="C:extracellular region"/>
    <property type="evidence" value="ECO:0007669"/>
    <property type="project" value="UniProtKB-SubCell"/>
</dbReference>
<dbReference type="GO" id="GO:0016020">
    <property type="term" value="C:membrane"/>
    <property type="evidence" value="ECO:0007669"/>
    <property type="project" value="UniProtKB-SubCell"/>
</dbReference>
<dbReference type="InterPro" id="IPR003995">
    <property type="entry name" value="RTX_toxin_determinant-A"/>
</dbReference>
<dbReference type="PROSITE" id="PS00330">
    <property type="entry name" value="HEMOLYSIN_CALCIUM"/>
    <property type="match status" value="5"/>
</dbReference>
<dbReference type="GO" id="GO:0007156">
    <property type="term" value="P:homophilic cell adhesion via plasma membrane adhesion molecules"/>
    <property type="evidence" value="ECO:0007669"/>
    <property type="project" value="InterPro"/>
</dbReference>
<feature type="domain" description="Cadherin" evidence="9">
    <location>
        <begin position="418"/>
        <end position="504"/>
    </location>
</feature>
<dbReference type="InterPro" id="IPR011049">
    <property type="entry name" value="Serralysin-like_metalloprot_C"/>
</dbReference>
<evidence type="ECO:0000256" key="8">
    <source>
        <dbReference type="SAM" id="MobiDB-lite"/>
    </source>
</evidence>
<evidence type="ECO:0000256" key="2">
    <source>
        <dbReference type="ARBA" id="ARBA00004613"/>
    </source>
</evidence>
<dbReference type="GO" id="GO:0090729">
    <property type="term" value="F:toxin activity"/>
    <property type="evidence" value="ECO:0007669"/>
    <property type="project" value="UniProtKB-KW"/>
</dbReference>
<dbReference type="InterPro" id="IPR001343">
    <property type="entry name" value="Hemolysn_Ca-bd"/>
</dbReference>
<keyword evidence="3" id="KW-0964">Secreted</keyword>
<evidence type="ECO:0000256" key="7">
    <source>
        <dbReference type="ARBA" id="ARBA00023136"/>
    </source>
</evidence>
<dbReference type="PRINTS" id="PR01488">
    <property type="entry name" value="RTXTOXINA"/>
</dbReference>
<dbReference type="AlphaFoldDB" id="A0A1B2EKV9"/>
<dbReference type="InterPro" id="IPR018511">
    <property type="entry name" value="Hemolysin-typ_Ca-bd_CS"/>
</dbReference>
<dbReference type="PROSITE" id="PS50268">
    <property type="entry name" value="CADHERIN_2"/>
    <property type="match status" value="1"/>
</dbReference>
<name>A0A1B2EKV9_9HYPH</name>
<dbReference type="PRINTS" id="PR00313">
    <property type="entry name" value="CABNDNGRPT"/>
</dbReference>
<protein>
    <recommendedName>
        <fullName evidence="9">Cadherin domain-containing protein</fullName>
    </recommendedName>
</protein>
<organism evidence="10">
    <name type="scientific">Microvirga ossetica</name>
    <dbReference type="NCBI Taxonomy" id="1882682"/>
    <lineage>
        <taxon>Bacteria</taxon>
        <taxon>Pseudomonadati</taxon>
        <taxon>Pseudomonadota</taxon>
        <taxon>Alphaproteobacteria</taxon>
        <taxon>Hyphomicrobiales</taxon>
        <taxon>Methylobacteriaceae</taxon>
        <taxon>Microvirga</taxon>
    </lineage>
</organism>
<accession>A0A1B2EKV9</accession>
<dbReference type="Pfam" id="PF00353">
    <property type="entry name" value="HemolysinCabind"/>
    <property type="match status" value="2"/>
</dbReference>
<keyword evidence="6" id="KW-0843">Virulence</keyword>
<dbReference type="Gene3D" id="2.150.10.10">
    <property type="entry name" value="Serralysin-like metalloprotease, C-terminal"/>
    <property type="match status" value="2"/>
</dbReference>
<dbReference type="EMBL" id="CP016616">
    <property type="protein sequence ID" value="ANY80452.1"/>
    <property type="molecule type" value="Genomic_DNA"/>
</dbReference>
<feature type="region of interest" description="Disordered" evidence="8">
    <location>
        <begin position="314"/>
        <end position="354"/>
    </location>
</feature>
<dbReference type="GO" id="GO:0005509">
    <property type="term" value="F:calcium ion binding"/>
    <property type="evidence" value="ECO:0007669"/>
    <property type="project" value="InterPro"/>
</dbReference>
<evidence type="ECO:0000256" key="3">
    <source>
        <dbReference type="ARBA" id="ARBA00022525"/>
    </source>
</evidence>
<dbReference type="InterPro" id="IPR015919">
    <property type="entry name" value="Cadherin-like_sf"/>
</dbReference>
<comment type="subcellular location">
    <subcellularLocation>
        <location evidence="1">Membrane</location>
    </subcellularLocation>
    <subcellularLocation>
        <location evidence="2">Secreted</location>
    </subcellularLocation>
</comment>
<dbReference type="PANTHER" id="PTHR38340">
    <property type="entry name" value="S-LAYER PROTEIN"/>
    <property type="match status" value="1"/>
</dbReference>
<evidence type="ECO:0000259" key="9">
    <source>
        <dbReference type="PROSITE" id="PS50268"/>
    </source>
</evidence>
<keyword evidence="5" id="KW-0677">Repeat</keyword>
<evidence type="ECO:0000256" key="5">
    <source>
        <dbReference type="ARBA" id="ARBA00022737"/>
    </source>
</evidence>
<keyword evidence="7" id="KW-0472">Membrane</keyword>
<dbReference type="InterPro" id="IPR002126">
    <property type="entry name" value="Cadherin-like_dom"/>
</dbReference>
<dbReference type="SUPFAM" id="SSF51120">
    <property type="entry name" value="beta-Roll"/>
    <property type="match status" value="2"/>
</dbReference>
<dbReference type="Pfam" id="PF00028">
    <property type="entry name" value="Cadherin"/>
    <property type="match status" value="1"/>
</dbReference>
<proteinExistence type="predicted"/>
<dbReference type="CDD" id="cd11304">
    <property type="entry name" value="Cadherin_repeat"/>
    <property type="match status" value="1"/>
</dbReference>
<keyword evidence="4" id="KW-0800">Toxin</keyword>
<dbReference type="InterPro" id="IPR050557">
    <property type="entry name" value="RTX_toxin/Mannuronan_C5-epim"/>
</dbReference>
<evidence type="ECO:0000256" key="6">
    <source>
        <dbReference type="ARBA" id="ARBA00023026"/>
    </source>
</evidence>
<reference evidence="10" key="1">
    <citation type="submission" date="2016-07" db="EMBL/GenBank/DDBJ databases">
        <title>Microvirga ossetica sp. nov. a new species of rhizobia isolated from root nodules of the legume species Vicia alpestris Steven originated from North Ossetia region in the Caucasus.</title>
        <authorList>
            <person name="Safronova V.I."/>
            <person name="Kuznetsova I.G."/>
            <person name="Sazanova A.L."/>
            <person name="Belimov A."/>
            <person name="Andronov E."/>
            <person name="Osledkin Y.S."/>
            <person name="Onishchuk O.P."/>
            <person name="Kurchak O.N."/>
            <person name="Shaposhnikov A.I."/>
            <person name="Willems A."/>
            <person name="Tikhonovich I.A."/>
        </authorList>
    </citation>
    <scope>NUCLEOTIDE SEQUENCE [LARGE SCALE GENOMIC DNA]</scope>
    <source>
        <strain evidence="10">V5/3M</strain>
    </source>
</reference>
<dbReference type="SMART" id="SM00112">
    <property type="entry name" value="CA"/>
    <property type="match status" value="1"/>
</dbReference>
<dbReference type="SUPFAM" id="SSF49313">
    <property type="entry name" value="Cadherin-like"/>
    <property type="match status" value="1"/>
</dbReference>
<dbReference type="KEGG" id="moc:BB934_21255"/>